<evidence type="ECO:0000256" key="2">
    <source>
        <dbReference type="SAM" id="SignalP"/>
    </source>
</evidence>
<keyword evidence="2" id="KW-0732">Signal</keyword>
<feature type="compositionally biased region" description="Low complexity" evidence="1">
    <location>
        <begin position="130"/>
        <end position="149"/>
    </location>
</feature>
<feature type="region of interest" description="Disordered" evidence="1">
    <location>
        <begin position="70"/>
        <end position="149"/>
    </location>
</feature>
<proteinExistence type="predicted"/>
<sequence>MHFSKIVLLFAPLMAMASPVTLETRQDNTCCYQTEDVNALIFVTKGQSSQTLDTLNWCYLQVDRKYTMRNPFKPRQAPSQSWAGRPRALSADDPVFKDLDDDERKGIESNCSSQQQKTSQESNRVPLKPSGSDSAVSVGSGSSSHHSVSTDIGQGYAAIAGAFSGTDHSGH</sequence>
<feature type="compositionally biased region" description="Basic and acidic residues" evidence="1">
    <location>
        <begin position="94"/>
        <end position="107"/>
    </location>
</feature>
<feature type="signal peptide" evidence="2">
    <location>
        <begin position="1"/>
        <end position="17"/>
    </location>
</feature>
<feature type="compositionally biased region" description="Polar residues" evidence="1">
    <location>
        <begin position="109"/>
        <end position="123"/>
    </location>
</feature>
<dbReference type="Proteomes" id="UP001244207">
    <property type="component" value="Unassembled WGS sequence"/>
</dbReference>
<dbReference type="AlphaFoldDB" id="A0AAD8UVM4"/>
<dbReference type="RefSeq" id="XP_060367175.1">
    <property type="nucleotide sequence ID" value="XM_060510331.1"/>
</dbReference>
<name>A0AAD8UVM4_GLOAC</name>
<accession>A0AAD8UVM4</accession>
<feature type="chain" id="PRO_5041953731" evidence="2">
    <location>
        <begin position="18"/>
        <end position="171"/>
    </location>
</feature>
<dbReference type="GeneID" id="85394230"/>
<evidence type="ECO:0000313" key="4">
    <source>
        <dbReference type="Proteomes" id="UP001244207"/>
    </source>
</evidence>
<organism evidence="3 4">
    <name type="scientific">Glomerella acutata</name>
    <name type="common">Colletotrichum acutatum</name>
    <dbReference type="NCBI Taxonomy" id="27357"/>
    <lineage>
        <taxon>Eukaryota</taxon>
        <taxon>Fungi</taxon>
        <taxon>Dikarya</taxon>
        <taxon>Ascomycota</taxon>
        <taxon>Pezizomycotina</taxon>
        <taxon>Sordariomycetes</taxon>
        <taxon>Hypocreomycetidae</taxon>
        <taxon>Glomerellales</taxon>
        <taxon>Glomerellaceae</taxon>
        <taxon>Colletotrichum</taxon>
        <taxon>Colletotrichum acutatum species complex</taxon>
    </lineage>
</organism>
<evidence type="ECO:0000313" key="3">
    <source>
        <dbReference type="EMBL" id="KAK1727120.1"/>
    </source>
</evidence>
<dbReference type="EMBL" id="JAHMHS010000027">
    <property type="protein sequence ID" value="KAK1727120.1"/>
    <property type="molecule type" value="Genomic_DNA"/>
</dbReference>
<gene>
    <name evidence="3" type="ORF">BDZ83DRAFT_649955</name>
</gene>
<reference evidence="3" key="1">
    <citation type="submission" date="2021-12" db="EMBL/GenBank/DDBJ databases">
        <title>Comparative genomics, transcriptomics and evolutionary studies reveal genomic signatures of adaptation to plant cell wall in hemibiotrophic fungi.</title>
        <authorList>
            <consortium name="DOE Joint Genome Institute"/>
            <person name="Baroncelli R."/>
            <person name="Diaz J.F."/>
            <person name="Benocci T."/>
            <person name="Peng M."/>
            <person name="Battaglia E."/>
            <person name="Haridas S."/>
            <person name="Andreopoulos W."/>
            <person name="Labutti K."/>
            <person name="Pangilinan J."/>
            <person name="Floch G.L."/>
            <person name="Makela M.R."/>
            <person name="Henrissat B."/>
            <person name="Grigoriev I.V."/>
            <person name="Crouch J.A."/>
            <person name="De Vries R.P."/>
            <person name="Sukno S.A."/>
            <person name="Thon M.R."/>
        </authorList>
    </citation>
    <scope>NUCLEOTIDE SEQUENCE</scope>
    <source>
        <strain evidence="3">CBS 112980</strain>
    </source>
</reference>
<keyword evidence="4" id="KW-1185">Reference proteome</keyword>
<evidence type="ECO:0000256" key="1">
    <source>
        <dbReference type="SAM" id="MobiDB-lite"/>
    </source>
</evidence>
<protein>
    <submittedName>
        <fullName evidence="3">Uncharacterized protein</fullName>
    </submittedName>
</protein>
<comment type="caution">
    <text evidence="3">The sequence shown here is derived from an EMBL/GenBank/DDBJ whole genome shotgun (WGS) entry which is preliminary data.</text>
</comment>